<proteinExistence type="predicted"/>
<feature type="non-terminal residue" evidence="1">
    <location>
        <position position="100"/>
    </location>
</feature>
<dbReference type="AlphaFoldDB" id="A0AAN8ESF9"/>
<keyword evidence="2" id="KW-1185">Reference proteome</keyword>
<gene>
    <name evidence="1" type="ORF">GCK32_022003</name>
</gene>
<dbReference type="Proteomes" id="UP001331761">
    <property type="component" value="Unassembled WGS sequence"/>
</dbReference>
<sequence length="100" mass="10796">VTLFAEDDHYCHTDDATTYFNTSATEPLLSSRVISKLPSSSSSLEHFAESPFVSQKLNSTTAVVSNSTDSSLTSAVVDSVQIEKTSPTLNKFPSIFNDVC</sequence>
<accession>A0AAN8ESF9</accession>
<evidence type="ECO:0000313" key="1">
    <source>
        <dbReference type="EMBL" id="KAK5965970.1"/>
    </source>
</evidence>
<feature type="non-terminal residue" evidence="1">
    <location>
        <position position="1"/>
    </location>
</feature>
<reference evidence="1 2" key="1">
    <citation type="submission" date="2019-10" db="EMBL/GenBank/DDBJ databases">
        <title>Assembly and Annotation for the nematode Trichostrongylus colubriformis.</title>
        <authorList>
            <person name="Martin J."/>
        </authorList>
    </citation>
    <scope>NUCLEOTIDE SEQUENCE [LARGE SCALE GENOMIC DNA]</scope>
    <source>
        <strain evidence="1">G859</strain>
        <tissue evidence="1">Whole worm</tissue>
    </source>
</reference>
<dbReference type="EMBL" id="WIXE01024042">
    <property type="protein sequence ID" value="KAK5965970.1"/>
    <property type="molecule type" value="Genomic_DNA"/>
</dbReference>
<evidence type="ECO:0000313" key="2">
    <source>
        <dbReference type="Proteomes" id="UP001331761"/>
    </source>
</evidence>
<protein>
    <submittedName>
        <fullName evidence="1">Uncharacterized protein</fullName>
    </submittedName>
</protein>
<name>A0AAN8ESF9_TRICO</name>
<organism evidence="1 2">
    <name type="scientific">Trichostrongylus colubriformis</name>
    <name type="common">Black scour worm</name>
    <dbReference type="NCBI Taxonomy" id="6319"/>
    <lineage>
        <taxon>Eukaryota</taxon>
        <taxon>Metazoa</taxon>
        <taxon>Ecdysozoa</taxon>
        <taxon>Nematoda</taxon>
        <taxon>Chromadorea</taxon>
        <taxon>Rhabditida</taxon>
        <taxon>Rhabditina</taxon>
        <taxon>Rhabditomorpha</taxon>
        <taxon>Strongyloidea</taxon>
        <taxon>Trichostrongylidae</taxon>
        <taxon>Trichostrongylus</taxon>
    </lineage>
</organism>
<comment type="caution">
    <text evidence="1">The sequence shown here is derived from an EMBL/GenBank/DDBJ whole genome shotgun (WGS) entry which is preliminary data.</text>
</comment>